<evidence type="ECO:0000256" key="3">
    <source>
        <dbReference type="SAM" id="MobiDB-lite"/>
    </source>
</evidence>
<reference evidence="5" key="1">
    <citation type="submission" date="2022-10" db="EMBL/GenBank/DDBJ databases">
        <title>Culturing micro-colonial fungi from biological soil crusts in the Mojave desert and describing Neophaeococcomyces mojavensis, and introducing the new genera and species Taxawa tesnikishii.</title>
        <authorList>
            <person name="Kurbessoian T."/>
            <person name="Stajich J.E."/>
        </authorList>
    </citation>
    <scope>NUCLEOTIDE SEQUENCE</scope>
    <source>
        <strain evidence="5">TK_41</strain>
    </source>
</reference>
<dbReference type="GO" id="GO:0005730">
    <property type="term" value="C:nucleolus"/>
    <property type="evidence" value="ECO:0007669"/>
    <property type="project" value="TreeGrafter"/>
</dbReference>
<keyword evidence="6" id="KW-1185">Reference proteome</keyword>
<proteinExistence type="predicted"/>
<comment type="caution">
    <text evidence="5">The sequence shown here is derived from an EMBL/GenBank/DDBJ whole genome shotgun (WGS) entry which is preliminary data.</text>
</comment>
<feature type="domain" description="RRM" evidence="4">
    <location>
        <begin position="110"/>
        <end position="186"/>
    </location>
</feature>
<keyword evidence="5" id="KW-0396">Initiation factor</keyword>
<dbReference type="InterPro" id="IPR000504">
    <property type="entry name" value="RRM_dom"/>
</dbReference>
<dbReference type="SUPFAM" id="SSF54928">
    <property type="entry name" value="RNA-binding domain, RBD"/>
    <property type="match status" value="1"/>
</dbReference>
<dbReference type="EMBL" id="JAPDRK010000004">
    <property type="protein sequence ID" value="KAJ9612874.1"/>
    <property type="molecule type" value="Genomic_DNA"/>
</dbReference>
<feature type="compositionally biased region" description="Basic residues" evidence="3">
    <location>
        <begin position="560"/>
        <end position="571"/>
    </location>
</feature>
<dbReference type="InterPro" id="IPR012677">
    <property type="entry name" value="Nucleotide-bd_a/b_plait_sf"/>
</dbReference>
<evidence type="ECO:0000259" key="4">
    <source>
        <dbReference type="PROSITE" id="PS50102"/>
    </source>
</evidence>
<feature type="region of interest" description="Disordered" evidence="3">
    <location>
        <begin position="180"/>
        <end position="578"/>
    </location>
</feature>
<accession>A0AA39CKX4</accession>
<feature type="compositionally biased region" description="Basic and acidic residues" evidence="3">
    <location>
        <begin position="328"/>
        <end position="338"/>
    </location>
</feature>
<evidence type="ECO:0000313" key="6">
    <source>
        <dbReference type="Proteomes" id="UP001172673"/>
    </source>
</evidence>
<dbReference type="PANTHER" id="PTHR23236">
    <property type="entry name" value="EUKARYOTIC TRANSLATION INITIATION FACTOR 4B/4H"/>
    <property type="match status" value="1"/>
</dbReference>
<dbReference type="PROSITE" id="PS50102">
    <property type="entry name" value="RRM"/>
    <property type="match status" value="1"/>
</dbReference>
<dbReference type="Gene3D" id="3.30.70.330">
    <property type="match status" value="1"/>
</dbReference>
<dbReference type="GO" id="GO:0003723">
    <property type="term" value="F:RNA binding"/>
    <property type="evidence" value="ECO:0007669"/>
    <property type="project" value="UniProtKB-UniRule"/>
</dbReference>
<feature type="compositionally biased region" description="Acidic residues" evidence="3">
    <location>
        <begin position="494"/>
        <end position="504"/>
    </location>
</feature>
<evidence type="ECO:0000313" key="5">
    <source>
        <dbReference type="EMBL" id="KAJ9612874.1"/>
    </source>
</evidence>
<feature type="compositionally biased region" description="Basic and acidic residues" evidence="3">
    <location>
        <begin position="509"/>
        <end position="520"/>
    </location>
</feature>
<name>A0AA39CKX4_9EURO</name>
<feature type="compositionally biased region" description="Basic and acidic residues" evidence="3">
    <location>
        <begin position="299"/>
        <end position="317"/>
    </location>
</feature>
<dbReference type="PANTHER" id="PTHR23236:SF11">
    <property type="entry name" value="EUKARYOTIC TRANSLATION INITIATION FACTOR 4H"/>
    <property type="match status" value="1"/>
</dbReference>
<dbReference type="Proteomes" id="UP001172673">
    <property type="component" value="Unassembled WGS sequence"/>
</dbReference>
<gene>
    <name evidence="5" type="primary">TIF3</name>
    <name evidence="5" type="ORF">H2200_002815</name>
</gene>
<evidence type="ECO:0000256" key="1">
    <source>
        <dbReference type="ARBA" id="ARBA00022884"/>
    </source>
</evidence>
<protein>
    <submittedName>
        <fullName evidence="5">Eukaryotic translation initiation factor 4B</fullName>
    </submittedName>
</protein>
<feature type="compositionally biased region" description="Basic and acidic residues" evidence="3">
    <location>
        <begin position="186"/>
        <end position="201"/>
    </location>
</feature>
<dbReference type="SMART" id="SM00360">
    <property type="entry name" value="RRM"/>
    <property type="match status" value="1"/>
</dbReference>
<dbReference type="GO" id="GO:0003743">
    <property type="term" value="F:translation initiation factor activity"/>
    <property type="evidence" value="ECO:0007669"/>
    <property type="project" value="UniProtKB-KW"/>
</dbReference>
<feature type="compositionally biased region" description="Basic and acidic residues" evidence="3">
    <location>
        <begin position="236"/>
        <end position="262"/>
    </location>
</feature>
<keyword evidence="5" id="KW-0648">Protein biosynthesis</keyword>
<organism evidence="5 6">
    <name type="scientific">Cladophialophora chaetospira</name>
    <dbReference type="NCBI Taxonomy" id="386627"/>
    <lineage>
        <taxon>Eukaryota</taxon>
        <taxon>Fungi</taxon>
        <taxon>Dikarya</taxon>
        <taxon>Ascomycota</taxon>
        <taxon>Pezizomycotina</taxon>
        <taxon>Eurotiomycetes</taxon>
        <taxon>Chaetothyriomycetidae</taxon>
        <taxon>Chaetothyriales</taxon>
        <taxon>Herpotrichiellaceae</taxon>
        <taxon>Cladophialophora</taxon>
    </lineage>
</organism>
<sequence length="578" mass="64021">MPPKKNQKMSLGTFLQDENYGSWADEMEDMPLPTPADVLVKKQHPTIDPATDQTDEDLAQPPEWAMAINQVRTLRNYDASEIADTEAWTERRADGYSVREELPLPTQPPYTAHLANLSFDARQEDVNDFFKDCQVTNVRIVEDKLDRKPKGFGYVEFATLDGLKAALALSGENLAGRQVRISVAEPPKERQDTRDFSDWSRKGPLPDLPNQRRVSDRPAGGFGGRSFTNDNMSDAGSERGNRRGYGGDDSKVRDFGNWERRGPLSPATPGPTSLREGGRQGSKDGYNMRKNSPSWGEGRSQDGSRPPRREFTERPPPERQPTAPELDNQWRSRMRPDAPKVPTPEASEPSSPAPPSAPATRPKLNLQKRTVSESDPVASPAQISDAKASPFGAARPVDTAAKEKEVEEKRQLAIRQKKEADEKAKTEKAEEKRLAREKADSEREKAKETGSKESKESNEAKEVDEINEKDEESAQPAPKFDILRRADSGMNDMIADDEVDEAEEQVQPTDDKAVKPKEIVRTPTAGKANGSWRNGPAKQPAAEKSTANELEEDGWSTVSKPKKQGNRRHGGPARAAAS</sequence>
<evidence type="ECO:0000256" key="2">
    <source>
        <dbReference type="PROSITE-ProRule" id="PRU00176"/>
    </source>
</evidence>
<keyword evidence="1 2" id="KW-0694">RNA-binding</keyword>
<dbReference type="AlphaFoldDB" id="A0AA39CKX4"/>
<dbReference type="Pfam" id="PF00076">
    <property type="entry name" value="RRM_1"/>
    <property type="match status" value="1"/>
</dbReference>
<feature type="compositionally biased region" description="Basic and acidic residues" evidence="3">
    <location>
        <begin position="400"/>
        <end position="466"/>
    </location>
</feature>
<dbReference type="InterPro" id="IPR035979">
    <property type="entry name" value="RBD_domain_sf"/>
</dbReference>